<evidence type="ECO:0000313" key="2">
    <source>
        <dbReference type="EMBL" id="OHE93544.1"/>
    </source>
</evidence>
<dbReference type="InterPro" id="IPR001229">
    <property type="entry name" value="Jacalin-like_lectin_dom"/>
</dbReference>
<dbReference type="InterPro" id="IPR001810">
    <property type="entry name" value="F-box_dom"/>
</dbReference>
<comment type="caution">
    <text evidence="2">The sequence shown here is derived from an EMBL/GenBank/DDBJ whole genome shotgun (WGS) entry which is preliminary data.</text>
</comment>
<dbReference type="GeneID" id="34564277"/>
<dbReference type="EMBL" id="MJBS01000117">
    <property type="protein sequence ID" value="OHE93544.1"/>
    <property type="molecule type" value="Genomic_DNA"/>
</dbReference>
<dbReference type="Pfam" id="PF01419">
    <property type="entry name" value="Jacalin"/>
    <property type="match status" value="1"/>
</dbReference>
<evidence type="ECO:0000259" key="1">
    <source>
        <dbReference type="PROSITE" id="PS50181"/>
    </source>
</evidence>
<dbReference type="OrthoDB" id="5273847at2759"/>
<reference evidence="2 3" key="1">
    <citation type="submission" date="2016-09" db="EMBL/GenBank/DDBJ databases">
        <authorList>
            <person name="Capua I."/>
            <person name="De Benedictis P."/>
            <person name="Joannis T."/>
            <person name="Lombin L.H."/>
            <person name="Cattoli G."/>
        </authorList>
    </citation>
    <scope>NUCLEOTIDE SEQUENCE [LARGE SCALE GENOMIC DNA]</scope>
    <source>
        <strain evidence="2 3">IMI 309357</strain>
    </source>
</reference>
<dbReference type="InterPro" id="IPR056021">
    <property type="entry name" value="DUF7600"/>
</dbReference>
<dbReference type="SUPFAM" id="SSF81383">
    <property type="entry name" value="F-box domain"/>
    <property type="match status" value="1"/>
</dbReference>
<dbReference type="RefSeq" id="XP_022470709.1">
    <property type="nucleotide sequence ID" value="XM_022622767.1"/>
</dbReference>
<dbReference type="STRING" id="1209926.A0A1G4AWN1"/>
<keyword evidence="3" id="KW-1185">Reference proteome</keyword>
<feature type="domain" description="F-box" evidence="1">
    <location>
        <begin position="203"/>
        <end position="249"/>
    </location>
</feature>
<evidence type="ECO:0000313" key="3">
    <source>
        <dbReference type="Proteomes" id="UP000176998"/>
    </source>
</evidence>
<dbReference type="Pfam" id="PF24539">
    <property type="entry name" value="DUF7600"/>
    <property type="match status" value="1"/>
</dbReference>
<dbReference type="InterPro" id="IPR036404">
    <property type="entry name" value="Jacalin-like_lectin_dom_sf"/>
</dbReference>
<dbReference type="SUPFAM" id="SSF51101">
    <property type="entry name" value="Mannose-binding lectins"/>
    <property type="match status" value="1"/>
</dbReference>
<dbReference type="PROSITE" id="PS50181">
    <property type="entry name" value="FBOX"/>
    <property type="match status" value="1"/>
</dbReference>
<dbReference type="InterPro" id="IPR036047">
    <property type="entry name" value="F-box-like_dom_sf"/>
</dbReference>
<protein>
    <submittedName>
        <fullName evidence="2">F-box domain-containing protein</fullName>
    </submittedName>
</protein>
<proteinExistence type="predicted"/>
<organism evidence="2 3">
    <name type="scientific">Colletotrichum orchidophilum</name>
    <dbReference type="NCBI Taxonomy" id="1209926"/>
    <lineage>
        <taxon>Eukaryota</taxon>
        <taxon>Fungi</taxon>
        <taxon>Dikarya</taxon>
        <taxon>Ascomycota</taxon>
        <taxon>Pezizomycotina</taxon>
        <taxon>Sordariomycetes</taxon>
        <taxon>Hypocreomycetidae</taxon>
        <taxon>Glomerellales</taxon>
        <taxon>Glomerellaceae</taxon>
        <taxon>Colletotrichum</taxon>
    </lineage>
</organism>
<accession>A0A1G4AWN1</accession>
<dbReference type="Proteomes" id="UP000176998">
    <property type="component" value="Unassembled WGS sequence"/>
</dbReference>
<gene>
    <name evidence="2" type="ORF">CORC01_11141</name>
</gene>
<sequence length="682" mass="76158">MSPRICSCTLCGWVVVDAPGNISWLNQFRGLSSSSRGVILTGVGLYDDPGSGAFIAPVDPNRRWDDSNYDSPEEDQFGAMGYMEVNGRHGFIFHEACWDLLEIAFRPGLVPLLRLFDVCDSLPFPLNGVSISWGHDYGGPVFVDDDHHFPWEDRFSDREYMEPDPVFSTNPYEVQEVQHVLTEAPESPPSPIRPFSNATTPGLDRFHALPEELRSVIAIHLPTVDVLNLRLASRPFWTIFNSQQFWASRFKDSSDRSWLFESQDSPQPRDWRWLYRRTNNAHIGPGFQNRVRVWNLAQKLVAALDFRWIVNDLNPSPEKVSAQCIEVSGELWEHPVGAGHALFNKGCLLQKTYRLAIPESILRLSVWSIPIGDMKYVAGLKFTTATGDVHQIGYRTPAEQSVEISDIRGFKLAVGERGIQALQCISERSGTSHWVGSPEASPKTLRLDVGERLRELDFGFDGCKIVSLAVSSQVGSPAKLADDEDRLRKAGIWYPAIPGPNLCLNEASFPPREHYLNGYKPLFWTSFGGPGGIYLRNLTNLSVIWGACGIRRVDFAYDITVPPEHRAFGCEMSGEWTKEINFAIDGAGGEFIDAIEVFQHQYQPKEGYTWMVEEGVIVAFKVSTNRGRSCFFSFLSDPPSSIPFRVTTAPGQAITGFYGSQRPHDGSGISALGIISEVIKGE</sequence>
<dbReference type="AlphaFoldDB" id="A0A1G4AWN1"/>
<name>A0A1G4AWN1_9PEZI</name>